<comment type="caution">
    <text evidence="4">The sequence shown here is derived from an EMBL/GenBank/DDBJ whole genome shotgun (WGS) entry which is preliminary data.</text>
</comment>
<dbReference type="GO" id="GO:0000166">
    <property type="term" value="F:nucleotide binding"/>
    <property type="evidence" value="ECO:0007669"/>
    <property type="project" value="InterPro"/>
</dbReference>
<dbReference type="SUPFAM" id="SSF55347">
    <property type="entry name" value="Glyceraldehyde-3-phosphate dehydrogenase-like, C-terminal domain"/>
    <property type="match status" value="1"/>
</dbReference>
<feature type="domain" description="GFO/IDH/MocA-like oxidoreductase" evidence="3">
    <location>
        <begin position="156"/>
        <end position="231"/>
    </location>
</feature>
<evidence type="ECO:0008006" key="5">
    <source>
        <dbReference type="Google" id="ProtNLM"/>
    </source>
</evidence>
<gene>
    <name evidence="4" type="ORF">S03H2_00876</name>
</gene>
<reference evidence="4" key="1">
    <citation type="journal article" date="2014" name="Front. Microbiol.">
        <title>High frequency of phylogenetically diverse reductive dehalogenase-homologous genes in deep subseafloor sedimentary metagenomes.</title>
        <authorList>
            <person name="Kawai M."/>
            <person name="Futagami T."/>
            <person name="Toyoda A."/>
            <person name="Takaki Y."/>
            <person name="Nishi S."/>
            <person name="Hori S."/>
            <person name="Arai W."/>
            <person name="Tsubouchi T."/>
            <person name="Morono Y."/>
            <person name="Uchiyama I."/>
            <person name="Ito T."/>
            <person name="Fujiyama A."/>
            <person name="Inagaki F."/>
            <person name="Takami H."/>
        </authorList>
    </citation>
    <scope>NUCLEOTIDE SEQUENCE</scope>
    <source>
        <strain evidence="4">Expedition CK06-06</strain>
    </source>
</reference>
<evidence type="ECO:0000313" key="4">
    <source>
        <dbReference type="EMBL" id="GAH29062.1"/>
    </source>
</evidence>
<dbReference type="Pfam" id="PF22725">
    <property type="entry name" value="GFO_IDH_MocA_C3"/>
    <property type="match status" value="1"/>
</dbReference>
<dbReference type="Pfam" id="PF01408">
    <property type="entry name" value="GFO_IDH_MocA"/>
    <property type="match status" value="1"/>
</dbReference>
<dbReference type="PANTHER" id="PTHR43818">
    <property type="entry name" value="BCDNA.GH03377"/>
    <property type="match status" value="1"/>
</dbReference>
<accession>X1E906</accession>
<dbReference type="InterPro" id="IPR000683">
    <property type="entry name" value="Gfo/Idh/MocA-like_OxRdtase_N"/>
</dbReference>
<dbReference type="Gene3D" id="3.40.50.720">
    <property type="entry name" value="NAD(P)-binding Rossmann-like Domain"/>
    <property type="match status" value="1"/>
</dbReference>
<feature type="domain" description="Gfo/Idh/MocA-like oxidoreductase N-terminal" evidence="2">
    <location>
        <begin position="29"/>
        <end position="144"/>
    </location>
</feature>
<dbReference type="Gene3D" id="3.30.360.10">
    <property type="entry name" value="Dihydrodipicolinate Reductase, domain 2"/>
    <property type="match status" value="1"/>
</dbReference>
<dbReference type="EMBL" id="BARU01000218">
    <property type="protein sequence ID" value="GAH29062.1"/>
    <property type="molecule type" value="Genomic_DNA"/>
</dbReference>
<dbReference type="SUPFAM" id="SSF51735">
    <property type="entry name" value="NAD(P)-binding Rossmann-fold domains"/>
    <property type="match status" value="1"/>
</dbReference>
<dbReference type="PANTHER" id="PTHR43818:SF11">
    <property type="entry name" value="BCDNA.GH03377"/>
    <property type="match status" value="1"/>
</dbReference>
<evidence type="ECO:0000259" key="3">
    <source>
        <dbReference type="Pfam" id="PF22725"/>
    </source>
</evidence>
<dbReference type="AlphaFoldDB" id="X1E906"/>
<keyword evidence="1" id="KW-0560">Oxidoreductase</keyword>
<dbReference type="GO" id="GO:0016491">
    <property type="term" value="F:oxidoreductase activity"/>
    <property type="evidence" value="ECO:0007669"/>
    <property type="project" value="UniProtKB-KW"/>
</dbReference>
<sequence length="237" mass="26630">MGIINSYNFKFEQVKLRLNYQDGIIMDKIKVGIIGSGFIAEHHCHSYSLLPNVEIMGISSINEDEAKSLMNRYGILGNPHKNYKNLLKLDCDAISACVPNYLHKDIAIDILNSGKHALIEKPLARNIIEGKEMLDVEKSSNRKIFYCENNMYAPSFSKVKEIVEEGALGKIYMGRGKEQHSGPHSAWFYKLKDSGGGALLDLGIHDIACLVWYLGCDVKEVYCQVKTIQPDRGKFGK</sequence>
<evidence type="ECO:0000259" key="2">
    <source>
        <dbReference type="Pfam" id="PF01408"/>
    </source>
</evidence>
<evidence type="ECO:0000256" key="1">
    <source>
        <dbReference type="ARBA" id="ARBA00023002"/>
    </source>
</evidence>
<proteinExistence type="predicted"/>
<dbReference type="InterPro" id="IPR036291">
    <property type="entry name" value="NAD(P)-bd_dom_sf"/>
</dbReference>
<feature type="non-terminal residue" evidence="4">
    <location>
        <position position="237"/>
    </location>
</feature>
<name>X1E906_9ZZZZ</name>
<dbReference type="InterPro" id="IPR055170">
    <property type="entry name" value="GFO_IDH_MocA-like_dom"/>
</dbReference>
<dbReference type="InterPro" id="IPR050463">
    <property type="entry name" value="Gfo/Idh/MocA_oxidrdct_glycsds"/>
</dbReference>
<organism evidence="4">
    <name type="scientific">marine sediment metagenome</name>
    <dbReference type="NCBI Taxonomy" id="412755"/>
    <lineage>
        <taxon>unclassified sequences</taxon>
        <taxon>metagenomes</taxon>
        <taxon>ecological metagenomes</taxon>
    </lineage>
</organism>
<protein>
    <recommendedName>
        <fullName evidence="5">Gfo/Idh/MocA-like oxidoreductase N-terminal domain-containing protein</fullName>
    </recommendedName>
</protein>